<evidence type="ECO:0000313" key="3">
    <source>
        <dbReference type="Proteomes" id="UP000320585"/>
    </source>
</evidence>
<dbReference type="Proteomes" id="UP000320585">
    <property type="component" value="Chromosome"/>
</dbReference>
<dbReference type="Gene3D" id="3.40.50.10610">
    <property type="entry name" value="ABC-type transport auxiliary lipoprotein component"/>
    <property type="match status" value="1"/>
</dbReference>
<protein>
    <submittedName>
        <fullName evidence="2">Uncharacterized protein</fullName>
    </submittedName>
</protein>
<proteinExistence type="predicted"/>
<dbReference type="KEGG" id="dho:Dia5BBH33_16830"/>
<evidence type="ECO:0000313" key="2">
    <source>
        <dbReference type="EMBL" id="BBK25748.1"/>
    </source>
</evidence>
<feature type="chain" id="PRO_5034490729" evidence="1">
    <location>
        <begin position="25"/>
        <end position="206"/>
    </location>
</feature>
<dbReference type="EMBL" id="AP019697">
    <property type="protein sequence ID" value="BBK25748.1"/>
    <property type="molecule type" value="Genomic_DNA"/>
</dbReference>
<gene>
    <name evidence="2" type="ORF">Dia5BBH33_16830</name>
</gene>
<keyword evidence="3" id="KW-1185">Reference proteome</keyword>
<keyword evidence="1" id="KW-0732">Signal</keyword>
<name>A0A8D5A2L4_9FIRM</name>
<reference evidence="3" key="1">
    <citation type="submission" date="2019-05" db="EMBL/GenBank/DDBJ databases">
        <title>Complete genome sequencing of Dialister sp. strain 5BBH33.</title>
        <authorList>
            <person name="Sakamoto M."/>
            <person name="Murakami T."/>
            <person name="Mori H."/>
        </authorList>
    </citation>
    <scope>NUCLEOTIDE SEQUENCE [LARGE SCALE GENOMIC DNA]</scope>
    <source>
        <strain evidence="3">5BBH33</strain>
    </source>
</reference>
<accession>A0A8D5A2L4</accession>
<dbReference type="AlphaFoldDB" id="A0A8D5A2L4"/>
<feature type="signal peptide" evidence="1">
    <location>
        <begin position="1"/>
        <end position="24"/>
    </location>
</feature>
<dbReference type="RefSeq" id="WP_022383165.1">
    <property type="nucleotide sequence ID" value="NZ_AP019697.1"/>
</dbReference>
<sequence length="206" mass="22877">MKRLFIFLSALFALFLLQVAPAQAISLGSKTASAKGPDTLLIIQLDPNYVGKPGEIEKRIFDSFADEVKKAGHTVVPFAQAQKDLRIYLREEADTDTQREQDLGVVLKSKDFKALAAKENVQYVLLVSTRTTSAEVKANFFTGQRKNLTVLTNIVLYDAKAGDYLADQSYTEIGKTSGSYDRAYSRATNKLLDEVNVADFYKGNVY</sequence>
<organism evidence="2 3">
    <name type="scientific">Dialister hominis</name>
    <dbReference type="NCBI Taxonomy" id="2582419"/>
    <lineage>
        <taxon>Bacteria</taxon>
        <taxon>Bacillati</taxon>
        <taxon>Bacillota</taxon>
        <taxon>Negativicutes</taxon>
        <taxon>Veillonellales</taxon>
        <taxon>Veillonellaceae</taxon>
        <taxon>Dialister</taxon>
    </lineage>
</organism>
<dbReference type="OrthoDB" id="1633570at2"/>
<evidence type="ECO:0000256" key="1">
    <source>
        <dbReference type="SAM" id="SignalP"/>
    </source>
</evidence>
<dbReference type="GeneID" id="92716903"/>